<dbReference type="Proteomes" id="UP000094271">
    <property type="component" value="Unassembled WGS sequence"/>
</dbReference>
<comment type="caution">
    <text evidence="1">The sequence shown here is derived from an EMBL/GenBank/DDBJ whole genome shotgun (WGS) entry which is preliminary data.</text>
</comment>
<reference evidence="1 2" key="1">
    <citation type="submission" date="2016-08" db="EMBL/GenBank/DDBJ databases">
        <authorList>
            <person name="Seilhamer J.J."/>
        </authorList>
    </citation>
    <scope>NUCLEOTIDE SEQUENCE [LARGE SCALE GENOMIC DNA]</scope>
    <source>
        <strain evidence="1 2">NML150140-1</strain>
    </source>
</reference>
<evidence type="ECO:0000313" key="1">
    <source>
        <dbReference type="EMBL" id="ODR37969.1"/>
    </source>
</evidence>
<dbReference type="EMBL" id="MEHA01000047">
    <property type="protein sequence ID" value="ODR37969.1"/>
    <property type="molecule type" value="Genomic_DNA"/>
</dbReference>
<dbReference type="AlphaFoldDB" id="A0A1E3U6A6"/>
<organism evidence="1 2">
    <name type="scientific">Eisenbergiella tayi</name>
    <dbReference type="NCBI Taxonomy" id="1432052"/>
    <lineage>
        <taxon>Bacteria</taxon>
        <taxon>Bacillati</taxon>
        <taxon>Bacillota</taxon>
        <taxon>Clostridia</taxon>
        <taxon>Lachnospirales</taxon>
        <taxon>Lachnospiraceae</taxon>
        <taxon>Eisenbergiella</taxon>
    </lineage>
</organism>
<dbReference type="RefSeq" id="WP_069432480.1">
    <property type="nucleotide sequence ID" value="NZ_MEHA01000047.1"/>
</dbReference>
<gene>
    <name evidence="1" type="ORF">BEI59_34460</name>
</gene>
<accession>A0A1E3U6A6</accession>
<sequence length="142" mass="16102">MKDKANYDDIINLPHHVSSKRPQMPMLDRAAQFSPFAALTGYDDAIHETARLTNDKVDLSEEEKETLDMKQQILLEKLSDHPALTITYFVPDAKKSGGAYVTISGNLKKIDGFERWMLLTDGTKILLDDVADIESELFRDLF</sequence>
<evidence type="ECO:0000313" key="2">
    <source>
        <dbReference type="Proteomes" id="UP000094271"/>
    </source>
</evidence>
<dbReference type="OrthoDB" id="361760at2"/>
<protein>
    <recommendedName>
        <fullName evidence="3">YolD-like protein</fullName>
    </recommendedName>
</protein>
<proteinExistence type="predicted"/>
<name>A0A1E3U6A6_9FIRM</name>
<evidence type="ECO:0008006" key="3">
    <source>
        <dbReference type="Google" id="ProtNLM"/>
    </source>
</evidence>